<dbReference type="InterPro" id="IPR032675">
    <property type="entry name" value="LRR_dom_sf"/>
</dbReference>
<organism evidence="16 17">
    <name type="scientific">Artemia franciscana</name>
    <name type="common">Brine shrimp</name>
    <name type="synonym">Artemia sanfranciscana</name>
    <dbReference type="NCBI Taxonomy" id="6661"/>
    <lineage>
        <taxon>Eukaryota</taxon>
        <taxon>Metazoa</taxon>
        <taxon>Ecdysozoa</taxon>
        <taxon>Arthropoda</taxon>
        <taxon>Crustacea</taxon>
        <taxon>Branchiopoda</taxon>
        <taxon>Anostraca</taxon>
        <taxon>Artemiidae</taxon>
        <taxon>Artemia</taxon>
    </lineage>
</organism>
<keyword evidence="12" id="KW-0325">Glycoprotein</keyword>
<dbReference type="EMBL" id="JAVRJZ010000017">
    <property type="protein sequence ID" value="KAK2709843.1"/>
    <property type="molecule type" value="Genomic_DNA"/>
</dbReference>
<evidence type="ECO:0000256" key="11">
    <source>
        <dbReference type="ARBA" id="ARBA00023170"/>
    </source>
</evidence>
<dbReference type="InterPro" id="IPR001611">
    <property type="entry name" value="Leu-rich_rpt"/>
</dbReference>
<dbReference type="PROSITE" id="PS51450">
    <property type="entry name" value="LRR"/>
    <property type="match status" value="6"/>
</dbReference>
<dbReference type="Gene3D" id="3.30.960.10">
    <property type="entry name" value="eRF1 domain 1"/>
    <property type="match status" value="1"/>
</dbReference>
<feature type="chain" id="PRO_5041713704" description="TIR domain-containing protein" evidence="14">
    <location>
        <begin position="22"/>
        <end position="1158"/>
    </location>
</feature>
<reference evidence="16" key="1">
    <citation type="submission" date="2023-07" db="EMBL/GenBank/DDBJ databases">
        <title>Chromosome-level genome assembly of Artemia franciscana.</title>
        <authorList>
            <person name="Jo E."/>
        </authorList>
    </citation>
    <scope>NUCLEOTIDE SEQUENCE</scope>
    <source>
        <tissue evidence="16">Whole body</tissue>
    </source>
</reference>
<evidence type="ECO:0000256" key="12">
    <source>
        <dbReference type="ARBA" id="ARBA00023180"/>
    </source>
</evidence>
<dbReference type="GO" id="GO:0038023">
    <property type="term" value="F:signaling receptor activity"/>
    <property type="evidence" value="ECO:0007669"/>
    <property type="project" value="TreeGrafter"/>
</dbReference>
<feature type="transmembrane region" description="Helical" evidence="13">
    <location>
        <begin position="796"/>
        <end position="819"/>
    </location>
</feature>
<evidence type="ECO:0000256" key="6">
    <source>
        <dbReference type="ARBA" id="ARBA00022729"/>
    </source>
</evidence>
<dbReference type="Gene3D" id="3.80.10.10">
    <property type="entry name" value="Ribonuclease Inhibitor"/>
    <property type="match status" value="5"/>
</dbReference>
<dbReference type="FunFam" id="3.40.50.10140:FF:000001">
    <property type="entry name" value="Toll-like receptor 2"/>
    <property type="match status" value="1"/>
</dbReference>
<evidence type="ECO:0000313" key="16">
    <source>
        <dbReference type="EMBL" id="KAK2709843.1"/>
    </source>
</evidence>
<dbReference type="Proteomes" id="UP001187531">
    <property type="component" value="Unassembled WGS sequence"/>
</dbReference>
<evidence type="ECO:0000256" key="9">
    <source>
        <dbReference type="ARBA" id="ARBA00022989"/>
    </source>
</evidence>
<evidence type="ECO:0000256" key="1">
    <source>
        <dbReference type="ARBA" id="ARBA00004479"/>
    </source>
</evidence>
<evidence type="ECO:0000256" key="4">
    <source>
        <dbReference type="ARBA" id="ARBA00022614"/>
    </source>
</evidence>
<evidence type="ECO:0000256" key="7">
    <source>
        <dbReference type="ARBA" id="ARBA00022737"/>
    </source>
</evidence>
<keyword evidence="3" id="KW-0399">Innate immunity</keyword>
<keyword evidence="9 13" id="KW-1133">Transmembrane helix</keyword>
<dbReference type="InterPro" id="IPR035897">
    <property type="entry name" value="Toll_tir_struct_dom_sf"/>
</dbReference>
<dbReference type="Gene3D" id="3.40.50.10140">
    <property type="entry name" value="Toll/interleukin-1 receptor homology (TIR) domain"/>
    <property type="match status" value="1"/>
</dbReference>
<dbReference type="InterPro" id="IPR024049">
    <property type="entry name" value="eRF1_1_sf"/>
</dbReference>
<keyword evidence="7" id="KW-0677">Repeat</keyword>
<dbReference type="PANTHER" id="PTHR24365">
    <property type="entry name" value="TOLL-LIKE RECEPTOR"/>
    <property type="match status" value="1"/>
</dbReference>
<dbReference type="Pfam" id="PF01582">
    <property type="entry name" value="TIR"/>
    <property type="match status" value="1"/>
</dbReference>
<comment type="subcellular location">
    <subcellularLocation>
        <location evidence="1">Membrane</location>
        <topology evidence="1">Single-pass type I membrane protein</topology>
    </subcellularLocation>
</comment>
<evidence type="ECO:0000313" key="17">
    <source>
        <dbReference type="Proteomes" id="UP001187531"/>
    </source>
</evidence>
<dbReference type="GO" id="GO:0045087">
    <property type="term" value="P:innate immune response"/>
    <property type="evidence" value="ECO:0007669"/>
    <property type="project" value="UniProtKB-KW"/>
</dbReference>
<evidence type="ECO:0000256" key="5">
    <source>
        <dbReference type="ARBA" id="ARBA00022692"/>
    </source>
</evidence>
<dbReference type="PANTHER" id="PTHR24365:SF541">
    <property type="entry name" value="PROTEIN TOLL-RELATED"/>
    <property type="match status" value="1"/>
</dbReference>
<evidence type="ECO:0000256" key="3">
    <source>
        <dbReference type="ARBA" id="ARBA00022588"/>
    </source>
</evidence>
<name>A0AA88KWE9_ARTSF</name>
<accession>A0AA88KWE9</accession>
<dbReference type="SMART" id="SM00255">
    <property type="entry name" value="TIR"/>
    <property type="match status" value="1"/>
</dbReference>
<dbReference type="GO" id="GO:0005886">
    <property type="term" value="C:plasma membrane"/>
    <property type="evidence" value="ECO:0007669"/>
    <property type="project" value="TreeGrafter"/>
</dbReference>
<dbReference type="Pfam" id="PF03463">
    <property type="entry name" value="eRF1_1"/>
    <property type="match status" value="1"/>
</dbReference>
<proteinExistence type="inferred from homology"/>
<evidence type="ECO:0000256" key="13">
    <source>
        <dbReference type="SAM" id="Phobius"/>
    </source>
</evidence>
<dbReference type="SUPFAM" id="SSF52058">
    <property type="entry name" value="L domain-like"/>
    <property type="match status" value="3"/>
</dbReference>
<dbReference type="SUPFAM" id="SSF55481">
    <property type="entry name" value="N-terminal domain of eukaryotic peptide chain release factor subunit 1, ERF1"/>
    <property type="match status" value="1"/>
</dbReference>
<dbReference type="FunFam" id="3.80.10.10:FF:001164">
    <property type="entry name" value="GH01279p"/>
    <property type="match status" value="1"/>
</dbReference>
<dbReference type="PRINTS" id="PR01537">
    <property type="entry name" value="INTRLKN1R1F"/>
</dbReference>
<dbReference type="AlphaFoldDB" id="A0AA88KWE9"/>
<keyword evidence="6 14" id="KW-0732">Signal</keyword>
<keyword evidence="10 13" id="KW-0472">Membrane</keyword>
<dbReference type="InterPro" id="IPR003591">
    <property type="entry name" value="Leu-rich_rpt_typical-subtyp"/>
</dbReference>
<keyword evidence="11" id="KW-0675">Receptor</keyword>
<dbReference type="PROSITE" id="PS50104">
    <property type="entry name" value="TIR"/>
    <property type="match status" value="1"/>
</dbReference>
<keyword evidence="4" id="KW-0433">Leucine-rich repeat</keyword>
<evidence type="ECO:0000256" key="14">
    <source>
        <dbReference type="SAM" id="SignalP"/>
    </source>
</evidence>
<gene>
    <name evidence="16" type="ORF">QYM36_013500</name>
</gene>
<dbReference type="InterPro" id="IPR005140">
    <property type="entry name" value="eRF1_Pelota-like_N"/>
</dbReference>
<evidence type="ECO:0000256" key="10">
    <source>
        <dbReference type="ARBA" id="ARBA00023136"/>
    </source>
</evidence>
<protein>
    <recommendedName>
        <fullName evidence="15">TIR domain-containing protein</fullName>
    </recommendedName>
</protein>
<keyword evidence="8" id="KW-0391">Immunity</keyword>
<evidence type="ECO:0000256" key="8">
    <source>
        <dbReference type="ARBA" id="ARBA00022859"/>
    </source>
</evidence>
<dbReference type="InterPro" id="IPR000157">
    <property type="entry name" value="TIR_dom"/>
</dbReference>
<evidence type="ECO:0000256" key="2">
    <source>
        <dbReference type="ARBA" id="ARBA00009634"/>
    </source>
</evidence>
<dbReference type="GO" id="GO:0007165">
    <property type="term" value="P:signal transduction"/>
    <property type="evidence" value="ECO:0007669"/>
    <property type="project" value="InterPro"/>
</dbReference>
<keyword evidence="17" id="KW-1185">Reference proteome</keyword>
<evidence type="ECO:0000259" key="15">
    <source>
        <dbReference type="PROSITE" id="PS50104"/>
    </source>
</evidence>
<dbReference type="SUPFAM" id="SSF52200">
    <property type="entry name" value="Toll/Interleukin receptor TIR domain"/>
    <property type="match status" value="1"/>
</dbReference>
<sequence length="1158" mass="132398">MMTHKLFLSFLSFAIIQAVFCFECRIKQSPNCDCIEDATTGEKFELSCRRKGTTLETVLTITYIPPSHLLIDCNRNEDGYWDVENYEYLSELQFSERIEYLRFRFCPPPNSSFIDVTNTMGIRSFSSFAYQSWLDMEGNFTSDLLKGLRFVNKLEMDNNNFTVLSDDFLQDMSNLTSIDLMRNRLSLSPRFFSYTPNLKFIELGGNDIVELPQEIFYGLKNLKQLNLQNNNIESITNEFEGLAKLRVLEISFNRLANIDKDVFLHTPELQNVSLAGNSLSYLPPTTFSNTRNLTWLTLSGNKNITSLPENLLQDLTSLIKLELDLCSIEDLKPDSFRNLRSLVLLDLDRNKLSNLSGNIFKDLVNLEVLDLSANHLTQLPVGVFKHNKNLLFLDLSRNKISSLKDGVFNGLVRLKNLNLANNQLHNIDPDVFSQTRLLEELDISKNNLTFSSPGDSIFFDYGIGTQLFEPLTRSLKVLNVSHNAIEEIPFGWQNFLVLQKLDLSNNQLRSVEFTELLFQTDSNIHLEIDLTRNLIETLNFQSAPHASTSRRKKIRVQVGENPFMCDCAMFDVIRYIKKEMRNVTHAIDLKTDGAYCFRPEGTAGFPITEVDRYLLVCRVPFCIDHCTCFVRPADRSLIINCENANLTRLPDELPKVSGFVKTELNLGNNLVQDAQQLSDPLFENLSAVNLSNNALDFFEVQRLPSGLGKLQIDNNNIETLEPQTLSVLLNAMNSSDLNVSLAGNPWKCRCENIHLLDLLPNFHSILDLGDVRCINLNRSLIKVTADEFCPTIPIPLVVGVSVSAVIFVTIISFLLIFYYKNQRVVKAWLYSKGWFLSWVSEEEVDKDKKYDAFVSFANEDEEFVIRELVPKLENSEPKFKLCLHTRDWPAGEFITDNIFESVGNSRRTIVLLTNNYLKSSWCLSEFQTAYQHAVEENTRRLILIVVGNLPPLIDLPKELRAYISTNTYLRSDDQWFWNKLLYAMPHGKKEKSDKSKSPNSKLIRYRLVSFHILKRPNLEDNSSIWGSRNRTMDSDLVCNVQAGPDKQIWIVMFKLVWNGTSMISLIIPPKDQISRVGKMLADEFGTASNIKSRVNRLSVLGAITSVQQRLKLYNKVPPNGLVIYCGTIVTDEGKEKKVNIDFEPFKPINTSLYLCDNK</sequence>
<feature type="domain" description="TIR" evidence="15">
    <location>
        <begin position="848"/>
        <end position="984"/>
    </location>
</feature>
<dbReference type="SMART" id="SM01194">
    <property type="entry name" value="eRF1_1"/>
    <property type="match status" value="1"/>
</dbReference>
<keyword evidence="5 13" id="KW-0812">Transmembrane</keyword>
<dbReference type="SMART" id="SM00369">
    <property type="entry name" value="LRR_TYP"/>
    <property type="match status" value="15"/>
</dbReference>
<comment type="similarity">
    <text evidence="2">Belongs to the Toll-like receptor family.</text>
</comment>
<dbReference type="Pfam" id="PF13855">
    <property type="entry name" value="LRR_8"/>
    <property type="match status" value="3"/>
</dbReference>
<feature type="signal peptide" evidence="14">
    <location>
        <begin position="1"/>
        <end position="21"/>
    </location>
</feature>
<comment type="caution">
    <text evidence="16">The sequence shown here is derived from an EMBL/GenBank/DDBJ whole genome shotgun (WGS) entry which is preliminary data.</text>
</comment>
<feature type="non-terminal residue" evidence="16">
    <location>
        <position position="1"/>
    </location>
</feature>